<name>A0A6H5GNC3_9HEMI</name>
<proteinExistence type="predicted"/>
<reference evidence="1 2" key="1">
    <citation type="submission" date="2020-02" db="EMBL/GenBank/DDBJ databases">
        <authorList>
            <person name="Ferguson B K."/>
        </authorList>
    </citation>
    <scope>NUCLEOTIDE SEQUENCE [LARGE SCALE GENOMIC DNA]</scope>
</reference>
<feature type="non-terminal residue" evidence="1">
    <location>
        <position position="94"/>
    </location>
</feature>
<gene>
    <name evidence="1" type="ORF">NTEN_LOCUS10783</name>
</gene>
<sequence length="94" mass="10512">MVNDNLLPRRLGDLTKTFTRVDQLHQWLAHLAHQPNLVTRAHENVTPVANLVTSPSSAPVDRPRLAKVTGQKPGQRRKTSTYALPVRLATSRTK</sequence>
<evidence type="ECO:0000313" key="2">
    <source>
        <dbReference type="Proteomes" id="UP000479000"/>
    </source>
</evidence>
<evidence type="ECO:0000313" key="1">
    <source>
        <dbReference type="EMBL" id="CAB0005306.1"/>
    </source>
</evidence>
<organism evidence="1 2">
    <name type="scientific">Nesidiocoris tenuis</name>
    <dbReference type="NCBI Taxonomy" id="355587"/>
    <lineage>
        <taxon>Eukaryota</taxon>
        <taxon>Metazoa</taxon>
        <taxon>Ecdysozoa</taxon>
        <taxon>Arthropoda</taxon>
        <taxon>Hexapoda</taxon>
        <taxon>Insecta</taxon>
        <taxon>Pterygota</taxon>
        <taxon>Neoptera</taxon>
        <taxon>Paraneoptera</taxon>
        <taxon>Hemiptera</taxon>
        <taxon>Heteroptera</taxon>
        <taxon>Panheteroptera</taxon>
        <taxon>Cimicomorpha</taxon>
        <taxon>Miridae</taxon>
        <taxon>Dicyphina</taxon>
        <taxon>Nesidiocoris</taxon>
    </lineage>
</organism>
<dbReference type="Proteomes" id="UP000479000">
    <property type="component" value="Unassembled WGS sequence"/>
</dbReference>
<keyword evidence="2" id="KW-1185">Reference proteome</keyword>
<accession>A0A6H5GNC3</accession>
<dbReference type="AlphaFoldDB" id="A0A6H5GNC3"/>
<dbReference type="EMBL" id="CADCXU010016229">
    <property type="protein sequence ID" value="CAB0005306.1"/>
    <property type="molecule type" value="Genomic_DNA"/>
</dbReference>
<protein>
    <submittedName>
        <fullName evidence="1">Uncharacterized protein</fullName>
    </submittedName>
</protein>